<dbReference type="Proteomes" id="UP000014026">
    <property type="component" value="Unassembled WGS sequence"/>
</dbReference>
<organism evidence="1 2">
    <name type="scientific">Bartonella bovis m02</name>
    <dbReference type="NCBI Taxonomy" id="1094492"/>
    <lineage>
        <taxon>Bacteria</taxon>
        <taxon>Pseudomonadati</taxon>
        <taxon>Pseudomonadota</taxon>
        <taxon>Alphaproteobacteria</taxon>
        <taxon>Hyphomicrobiales</taxon>
        <taxon>Bartonellaceae</taxon>
        <taxon>Bartonella</taxon>
    </lineage>
</organism>
<accession>N6UP10</accession>
<dbReference type="EMBL" id="AGWB01000019">
    <property type="protein sequence ID" value="ENN91913.1"/>
    <property type="molecule type" value="Genomic_DNA"/>
</dbReference>
<name>N6UP10_9HYPH</name>
<sequence>MMGGTIMGKGGGTGVIMEGGTVKMSNVGISNVEKGVYVGGGKLVMNMGSITIKSGAGNGNYGVGVGVSGGSAELMKVTIMGSGKGMGTGVYMGSEGKMLMMDGVKILQVEKGVSVGVGSWR</sequence>
<dbReference type="STRING" id="1094492.m02_10360"/>
<dbReference type="HOGENOM" id="CLU_2033509_0_0_5"/>
<gene>
    <name evidence="1" type="ORF">m02_10360</name>
</gene>
<dbReference type="PATRIC" id="fig|1094492.3.peg.1097"/>
<proteinExistence type="predicted"/>
<evidence type="ECO:0008006" key="3">
    <source>
        <dbReference type="Google" id="ProtNLM"/>
    </source>
</evidence>
<evidence type="ECO:0000313" key="1">
    <source>
        <dbReference type="EMBL" id="ENN91913.1"/>
    </source>
</evidence>
<protein>
    <recommendedName>
        <fullName evidence="3">Right handed beta helix domain-containing protein</fullName>
    </recommendedName>
</protein>
<evidence type="ECO:0000313" key="2">
    <source>
        <dbReference type="Proteomes" id="UP000014026"/>
    </source>
</evidence>
<comment type="caution">
    <text evidence="1">The sequence shown here is derived from an EMBL/GenBank/DDBJ whole genome shotgun (WGS) entry which is preliminary data.</text>
</comment>
<reference evidence="1 2" key="1">
    <citation type="journal article" date="2013" name="PLoS Genet.">
        <title>A gene transfer agent and a dynamic repertoire of secretion systems hold the keys to the explosive radiation of the emerging pathogen Bartonella.</title>
        <authorList>
            <person name="Guy L."/>
            <person name="Nystedt B."/>
            <person name="Toft C."/>
            <person name="Zaremba-Niedzwiedzka K."/>
            <person name="Berglund E.C."/>
            <person name="Granberg F."/>
            <person name="Naslund K."/>
            <person name="Eriksson A.S."/>
            <person name="Andersson S.G."/>
        </authorList>
    </citation>
    <scope>NUCLEOTIDE SEQUENCE [LARGE SCALE GENOMIC DNA]</scope>
    <source>
        <strain evidence="2">m02</strain>
    </source>
</reference>
<dbReference type="AlphaFoldDB" id="N6UP10"/>